<dbReference type="Pfam" id="PF13620">
    <property type="entry name" value="CarboxypepD_reg"/>
    <property type="match status" value="1"/>
</dbReference>
<reference evidence="6 7" key="1">
    <citation type="submission" date="2018-06" db="EMBL/GenBank/DDBJ databases">
        <title>Genomic Encyclopedia of Archaeal and Bacterial Type Strains, Phase II (KMG-II): from individual species to whole genera.</title>
        <authorList>
            <person name="Goeker M."/>
        </authorList>
    </citation>
    <scope>NUCLEOTIDE SEQUENCE [LARGE SCALE GENOMIC DNA]</scope>
    <source>
        <strain evidence="6 7">DSM 24464</strain>
    </source>
</reference>
<evidence type="ECO:0000259" key="5">
    <source>
        <dbReference type="PROSITE" id="PS51123"/>
    </source>
</evidence>
<dbReference type="SUPFAM" id="SSF48452">
    <property type="entry name" value="TPR-like"/>
    <property type="match status" value="1"/>
</dbReference>
<evidence type="ECO:0000256" key="1">
    <source>
        <dbReference type="ARBA" id="ARBA00004442"/>
    </source>
</evidence>
<proteinExistence type="predicted"/>
<dbReference type="Gene3D" id="2.60.40.1120">
    <property type="entry name" value="Carboxypeptidase-like, regulatory domain"/>
    <property type="match status" value="1"/>
</dbReference>
<dbReference type="InterPro" id="IPR011990">
    <property type="entry name" value="TPR-like_helical_dom_sf"/>
</dbReference>
<dbReference type="InterPro" id="IPR011042">
    <property type="entry name" value="6-blade_b-propeller_TolB-like"/>
</dbReference>
<dbReference type="Gene3D" id="2.120.10.30">
    <property type="entry name" value="TolB, C-terminal domain"/>
    <property type="match status" value="1"/>
</dbReference>
<keyword evidence="3" id="KW-0998">Cell outer membrane</keyword>
<dbReference type="AlphaFoldDB" id="A0A327RJX2"/>
<feature type="domain" description="OmpA-like" evidence="5">
    <location>
        <begin position="515"/>
        <end position="637"/>
    </location>
</feature>
<dbReference type="PANTHER" id="PTHR30329:SF21">
    <property type="entry name" value="LIPOPROTEIN YIAD-RELATED"/>
    <property type="match status" value="1"/>
</dbReference>
<dbReference type="InterPro" id="IPR006664">
    <property type="entry name" value="OMP_bac"/>
</dbReference>
<dbReference type="CDD" id="cd07185">
    <property type="entry name" value="OmpA_C-like"/>
    <property type="match status" value="1"/>
</dbReference>
<accession>A0A327RJX2</accession>
<dbReference type="OrthoDB" id="9809364at2"/>
<dbReference type="GO" id="GO:0009279">
    <property type="term" value="C:cell outer membrane"/>
    <property type="evidence" value="ECO:0007669"/>
    <property type="project" value="UniProtKB-SubCell"/>
</dbReference>
<organism evidence="6 7">
    <name type="scientific">Olleya aquimaris</name>
    <dbReference type="NCBI Taxonomy" id="639310"/>
    <lineage>
        <taxon>Bacteria</taxon>
        <taxon>Pseudomonadati</taxon>
        <taxon>Bacteroidota</taxon>
        <taxon>Flavobacteriia</taxon>
        <taxon>Flavobacteriales</taxon>
        <taxon>Flavobacteriaceae</taxon>
    </lineage>
</organism>
<dbReference type="RefSeq" id="WP_111658897.1">
    <property type="nucleotide sequence ID" value="NZ_QLLO01000002.1"/>
</dbReference>
<evidence type="ECO:0000313" key="7">
    <source>
        <dbReference type="Proteomes" id="UP000248703"/>
    </source>
</evidence>
<dbReference type="Pfam" id="PF07676">
    <property type="entry name" value="PD40"/>
    <property type="match status" value="2"/>
</dbReference>
<evidence type="ECO:0000256" key="2">
    <source>
        <dbReference type="ARBA" id="ARBA00023136"/>
    </source>
</evidence>
<evidence type="ECO:0000256" key="3">
    <source>
        <dbReference type="ARBA" id="ARBA00023237"/>
    </source>
</evidence>
<dbReference type="InterPro" id="IPR011659">
    <property type="entry name" value="WD40"/>
</dbReference>
<dbReference type="PROSITE" id="PS51123">
    <property type="entry name" value="OMPA_2"/>
    <property type="match status" value="1"/>
</dbReference>
<gene>
    <name evidence="6" type="ORF">LY08_00535</name>
</gene>
<evidence type="ECO:0000313" key="6">
    <source>
        <dbReference type="EMBL" id="RAJ16761.1"/>
    </source>
</evidence>
<evidence type="ECO:0000256" key="4">
    <source>
        <dbReference type="PROSITE-ProRule" id="PRU00473"/>
    </source>
</evidence>
<keyword evidence="7" id="KW-1185">Reference proteome</keyword>
<name>A0A327RJX2_9FLAO</name>
<dbReference type="SUPFAM" id="SSF82171">
    <property type="entry name" value="DPP6 N-terminal domain-like"/>
    <property type="match status" value="1"/>
</dbReference>
<protein>
    <submittedName>
        <fullName evidence="6">WD40 repeat protein</fullName>
    </submittedName>
</protein>
<dbReference type="InterPro" id="IPR036737">
    <property type="entry name" value="OmpA-like_sf"/>
</dbReference>
<comment type="subcellular location">
    <subcellularLocation>
        <location evidence="1">Cell outer membrane</location>
    </subcellularLocation>
</comment>
<dbReference type="Gene3D" id="1.25.40.10">
    <property type="entry name" value="Tetratricopeptide repeat domain"/>
    <property type="match status" value="1"/>
</dbReference>
<dbReference type="SUPFAM" id="SSF49478">
    <property type="entry name" value="Cna protein B-type domain"/>
    <property type="match status" value="1"/>
</dbReference>
<comment type="caution">
    <text evidence="6">The sequence shown here is derived from an EMBL/GenBank/DDBJ whole genome shotgun (WGS) entry which is preliminary data.</text>
</comment>
<dbReference type="PRINTS" id="PR01021">
    <property type="entry name" value="OMPADOMAIN"/>
</dbReference>
<sequence length="637" mass="72614">MKKRLLLSTLITILTFNVSFSQKDGISSSAEKKYDNLSYVATTKELLKLVENGNKTPEVYKKLANAYYFNTQMEEASKWYGELFKLDAVVEYEYYYRYAMSLKAIGDYERANANMKKFAVLKPDDSRAILFSKSPNYLETIEALSGDFELENLDFNSRFSDFGTSFYKGGIVFASSRGDGKIYKWNDQPFLDLYYIGRDDNSAKPFSSTLNTKYHESSTTFTQDGNTIYFTRNNYYKGKVRKSDEKVNGLKIFRAEFIDGEWANITSMPFNNDDYNVAHPALSLDESRLYFASDMPGTQGKSDIYYVDILEDGTYGDPVNLGSKINTEGRENFPYISNNGTLYFSSDGHVGLGGLDIFMTKLDDPTQTVTNLGKPINSSRDDFEFIIDEFSNEGYLTSNRYNGKGDDDIYRFSRSFCTQLVSGTTVNKETNAIIPYASVVVINEKGIEVQNLTSDQNGSFSYEGPCNKQKYNIIASKDGYIQSDQTFIVDPTKKEDVVLKLNLTPETTKPADVGRDLVEVLDLKPIYFDFDKSNIRPDAEVELWKVINYMKKYPTLRIEVQSHTDSRASDDYNMALSNRRNVATKQYIIKKGGISPDRLEGRGYGETMLVNRCSNSVECTEDEHDWNRRSNFIVINR</sequence>
<dbReference type="Gene3D" id="3.30.1330.60">
    <property type="entry name" value="OmpA-like domain"/>
    <property type="match status" value="1"/>
</dbReference>
<dbReference type="Pfam" id="PF00691">
    <property type="entry name" value="OmpA"/>
    <property type="match status" value="1"/>
</dbReference>
<dbReference type="InterPro" id="IPR006665">
    <property type="entry name" value="OmpA-like"/>
</dbReference>
<dbReference type="InterPro" id="IPR050330">
    <property type="entry name" value="Bact_OuterMem_StrucFunc"/>
</dbReference>
<dbReference type="Proteomes" id="UP000248703">
    <property type="component" value="Unassembled WGS sequence"/>
</dbReference>
<dbReference type="PANTHER" id="PTHR30329">
    <property type="entry name" value="STATOR ELEMENT OF FLAGELLAR MOTOR COMPLEX"/>
    <property type="match status" value="1"/>
</dbReference>
<dbReference type="SUPFAM" id="SSF103088">
    <property type="entry name" value="OmpA-like"/>
    <property type="match status" value="1"/>
</dbReference>
<keyword evidence="2 4" id="KW-0472">Membrane</keyword>
<dbReference type="EMBL" id="QLLO01000002">
    <property type="protein sequence ID" value="RAJ16761.1"/>
    <property type="molecule type" value="Genomic_DNA"/>
</dbReference>